<dbReference type="Gene3D" id="3.90.70.10">
    <property type="entry name" value="Cysteine proteinases"/>
    <property type="match status" value="1"/>
</dbReference>
<organism evidence="4 5">
    <name type="scientific">Pseudoloma neurophilia</name>
    <dbReference type="NCBI Taxonomy" id="146866"/>
    <lineage>
        <taxon>Eukaryota</taxon>
        <taxon>Fungi</taxon>
        <taxon>Fungi incertae sedis</taxon>
        <taxon>Microsporidia</taxon>
        <taxon>Pseudoloma</taxon>
    </lineage>
</organism>
<gene>
    <name evidence="4" type="ORF">M153_36760001648</name>
</gene>
<dbReference type="AlphaFoldDB" id="A0A0R0LTU6"/>
<dbReference type="CDD" id="cd02257">
    <property type="entry name" value="Peptidase_C19"/>
    <property type="match status" value="1"/>
</dbReference>
<protein>
    <submittedName>
        <fullName evidence="4">Ubiquitin thiolesterase, putative peptidase C19</fullName>
    </submittedName>
</protein>
<dbReference type="InterPro" id="IPR028889">
    <property type="entry name" value="USP"/>
</dbReference>
<comment type="caution">
    <text evidence="4">The sequence shown here is derived from an EMBL/GenBank/DDBJ whole genome shotgun (WGS) entry which is preliminary data.</text>
</comment>
<dbReference type="Pfam" id="PF00443">
    <property type="entry name" value="UCH"/>
    <property type="match status" value="1"/>
</dbReference>
<dbReference type="GO" id="GO:0004843">
    <property type="term" value="F:cysteine-type deubiquitinase activity"/>
    <property type="evidence" value="ECO:0007669"/>
    <property type="project" value="InterPro"/>
</dbReference>
<dbReference type="SUPFAM" id="SSF54001">
    <property type="entry name" value="Cysteine proteinases"/>
    <property type="match status" value="1"/>
</dbReference>
<dbReference type="PROSITE" id="PS50235">
    <property type="entry name" value="USP_3"/>
    <property type="match status" value="1"/>
</dbReference>
<feature type="compositionally biased region" description="Polar residues" evidence="2">
    <location>
        <begin position="1"/>
        <end position="20"/>
    </location>
</feature>
<evidence type="ECO:0000313" key="4">
    <source>
        <dbReference type="EMBL" id="KRH92664.1"/>
    </source>
</evidence>
<dbReference type="PANTHER" id="PTHR24006">
    <property type="entry name" value="UBIQUITIN CARBOXYL-TERMINAL HYDROLASE"/>
    <property type="match status" value="1"/>
</dbReference>
<dbReference type="GO" id="GO:0005634">
    <property type="term" value="C:nucleus"/>
    <property type="evidence" value="ECO:0007669"/>
    <property type="project" value="TreeGrafter"/>
</dbReference>
<evidence type="ECO:0000259" key="3">
    <source>
        <dbReference type="PROSITE" id="PS50235"/>
    </source>
</evidence>
<dbReference type="InterPro" id="IPR038765">
    <property type="entry name" value="Papain-like_cys_pep_sf"/>
</dbReference>
<keyword evidence="5" id="KW-1185">Reference proteome</keyword>
<dbReference type="InterPro" id="IPR001394">
    <property type="entry name" value="Peptidase_C19_UCH"/>
</dbReference>
<evidence type="ECO:0000256" key="2">
    <source>
        <dbReference type="SAM" id="MobiDB-lite"/>
    </source>
</evidence>
<dbReference type="EMBL" id="LGUB01000766">
    <property type="protein sequence ID" value="KRH92664.1"/>
    <property type="molecule type" value="Genomic_DNA"/>
</dbReference>
<feature type="non-terminal residue" evidence="4">
    <location>
        <position position="1"/>
    </location>
</feature>
<evidence type="ECO:0000256" key="1">
    <source>
        <dbReference type="SAM" id="Coils"/>
    </source>
</evidence>
<keyword evidence="1" id="KW-0175">Coiled coil</keyword>
<feature type="coiled-coil region" evidence="1">
    <location>
        <begin position="284"/>
        <end position="311"/>
    </location>
</feature>
<accession>A0A0R0LTU6</accession>
<name>A0A0R0LTU6_9MICR</name>
<feature type="domain" description="USP" evidence="3">
    <location>
        <begin position="118"/>
        <end position="426"/>
    </location>
</feature>
<proteinExistence type="predicted"/>
<dbReference type="GO" id="GO:0005829">
    <property type="term" value="C:cytosol"/>
    <property type="evidence" value="ECO:0007669"/>
    <property type="project" value="TreeGrafter"/>
</dbReference>
<dbReference type="GO" id="GO:0016579">
    <property type="term" value="P:protein deubiquitination"/>
    <property type="evidence" value="ECO:0007669"/>
    <property type="project" value="InterPro"/>
</dbReference>
<dbReference type="Proteomes" id="UP000051530">
    <property type="component" value="Unassembled WGS sequence"/>
</dbReference>
<dbReference type="VEuPathDB" id="MicrosporidiaDB:M153_36760001648"/>
<reference evidence="4 5" key="1">
    <citation type="submission" date="2015-07" db="EMBL/GenBank/DDBJ databases">
        <title>The genome of Pseudoloma neurophilia, a relevant intracellular parasite of the zebrafish.</title>
        <authorList>
            <person name="Ndikumana S."/>
            <person name="Pelin A."/>
            <person name="Sanders J."/>
            <person name="Corradi N."/>
        </authorList>
    </citation>
    <scope>NUCLEOTIDE SEQUENCE [LARGE SCALE GENOMIC DNA]</scope>
    <source>
        <strain evidence="4 5">MK1</strain>
    </source>
</reference>
<evidence type="ECO:0000313" key="5">
    <source>
        <dbReference type="Proteomes" id="UP000051530"/>
    </source>
</evidence>
<sequence length="433" mass="50505">PYTGTTSQKQHPYTNNQQAKLSEESPFPSEKQNRSFTVFDDSSSGSSKNIQSFAKPKNVTSIIRPFPTTLNSRTNSIKYEKSRIIMDSYSWIPKDALKALVKIRQDTIVPLNDLRGLPCLKNYGSNSFMNCALMTIFASDHFAKWFETIPKNDMTKLLIILQKIYTGQFAHDKIKGSHCRRFEKLVCCFDGILLFKELLEDLLEEMEKSKKFCRKFCENQRDYDMQTKGNASEFLILLLETIKHQLGTESEQFSTFPFSFDMTEVGSCKNCGCCIKKYEQPAVNIEIKESKKNLEQQINEKIIKMSKLSDQCPSTCHKQECNLESVECYMKSLPSVLLISIQTDRYKFTRNEYEIRPYKILLKMLIKGYSYHLKACIVHFPNRDHYMTIFVRNNIWYLVDDDGVGQINDIEQMLEENIYIKDLMYEKKSKSKR</sequence>
<feature type="compositionally biased region" description="Polar residues" evidence="2">
    <location>
        <begin position="34"/>
        <end position="51"/>
    </location>
</feature>
<dbReference type="InterPro" id="IPR050164">
    <property type="entry name" value="Peptidase_C19"/>
</dbReference>
<feature type="region of interest" description="Disordered" evidence="2">
    <location>
        <begin position="1"/>
        <end position="51"/>
    </location>
</feature>